<evidence type="ECO:0000256" key="5">
    <source>
        <dbReference type="ARBA" id="ARBA00034769"/>
    </source>
</evidence>
<dbReference type="EMBL" id="JAVFWL010000002">
    <property type="protein sequence ID" value="KAK6732128.1"/>
    <property type="molecule type" value="Genomic_DNA"/>
</dbReference>
<accession>A0ABR1C3B0</accession>
<evidence type="ECO:0000256" key="3">
    <source>
        <dbReference type="ARBA" id="ARBA00022989"/>
    </source>
</evidence>
<proteinExistence type="inferred from homology"/>
<gene>
    <name evidence="8" type="primary">Necator_chrII.g4277</name>
    <name evidence="8" type="ORF">RB195_016485</name>
</gene>
<feature type="transmembrane region" description="Helical" evidence="6">
    <location>
        <begin position="295"/>
        <end position="316"/>
    </location>
</feature>
<feature type="region of interest" description="Disordered" evidence="7">
    <location>
        <begin position="615"/>
        <end position="651"/>
    </location>
</feature>
<dbReference type="InterPro" id="IPR021134">
    <property type="entry name" value="Bestrophin-like"/>
</dbReference>
<keyword evidence="6" id="KW-0813">Transport</keyword>
<comment type="function">
    <text evidence="6">Forms chloride channels.</text>
</comment>
<dbReference type="Proteomes" id="UP001303046">
    <property type="component" value="Unassembled WGS sequence"/>
</dbReference>
<keyword evidence="2 6" id="KW-0812">Transmembrane</keyword>
<evidence type="ECO:0000256" key="2">
    <source>
        <dbReference type="ARBA" id="ARBA00022692"/>
    </source>
</evidence>
<name>A0ABR1C3B0_NECAM</name>
<reference evidence="8 9" key="1">
    <citation type="submission" date="2023-08" db="EMBL/GenBank/DDBJ databases">
        <title>A Necator americanus chromosomal reference genome.</title>
        <authorList>
            <person name="Ilik V."/>
            <person name="Petrzelkova K.J."/>
            <person name="Pardy F."/>
            <person name="Fuh T."/>
            <person name="Niatou-Singa F.S."/>
            <person name="Gouil Q."/>
            <person name="Baker L."/>
            <person name="Ritchie M.E."/>
            <person name="Jex A.R."/>
            <person name="Gazzola D."/>
            <person name="Li H."/>
            <person name="Toshio Fujiwara R."/>
            <person name="Zhan B."/>
            <person name="Aroian R.V."/>
            <person name="Pafco B."/>
            <person name="Schwarz E.M."/>
        </authorList>
    </citation>
    <scope>NUCLEOTIDE SEQUENCE [LARGE SCALE GENOMIC DNA]</scope>
    <source>
        <strain evidence="8 9">Aroian</strain>
        <tissue evidence="8">Whole animal</tissue>
    </source>
</reference>
<feature type="compositionally biased region" description="Basic and acidic residues" evidence="7">
    <location>
        <begin position="633"/>
        <end position="642"/>
    </location>
</feature>
<keyword evidence="6" id="KW-1003">Cell membrane</keyword>
<sequence>MLRTDTTINKAGSRLMLMTAPVREDGTTIKILNWIWSITRVSINAKHYHLSSEDRKQHGEVVSTSYLFCGNLTQRGVENGSFHCCIGSVWQAVWAELLVWCVFYAILSIIYRLFLVKEHKQTFEDVCIFFDQHSSFIPVTFMLGFYVSAVYNRWWQVFNNIGWIDQPALQITQSIRGDNERSKMLRRTCIRYLVLMEAMVFRDISTLVRRRFPTMDHLVTSGLMTEKELKDMNAVSSPHAKYWLPIQWLLSLVTLARDEGRIEGEVIYVSLFDRIAGFRAKLINLFLFDWVPVPLVYTQVVHLAVYSYFGFALLGRQYLEREGVKKSIDLYIPIMSILQFTFIVGWVKVAEVLLNPLGEDDDDFESNWIIDRNLQVGFSVEECYDKYPPVDRDSFWETPNPEPLYTAQSAIRPINPQMGSCVNMATPSSSSYMLRPRRRTINTSSVWDGQVESDEVVPVIQNNGHIDLQSQFPTSISTSSMSNFIKKIKHGSRRLSSLSQFAKRRSTNVSSLRTIESPGVISSAASYLDCASLSPALWLHDGQKTPPALYVQPPTPIATGREASQHSMQQLEHSDKHMNRNRKRHSAPDTLQLVKKADGSRRDSYSSMGLPIILEESKDRSMHQLNASTSNHEGTKVDDVRSNKGSAAESLKVPKQPICVCSHCN</sequence>
<keyword evidence="6" id="KW-0406">Ion transport</keyword>
<evidence type="ECO:0000256" key="7">
    <source>
        <dbReference type="SAM" id="MobiDB-lite"/>
    </source>
</evidence>
<dbReference type="Pfam" id="PF01062">
    <property type="entry name" value="Bestrophin"/>
    <property type="match status" value="1"/>
</dbReference>
<keyword evidence="9" id="KW-1185">Reference proteome</keyword>
<evidence type="ECO:0000256" key="1">
    <source>
        <dbReference type="ARBA" id="ARBA00004370"/>
    </source>
</evidence>
<keyword evidence="4 6" id="KW-0472">Membrane</keyword>
<comment type="subcellular location">
    <subcellularLocation>
        <location evidence="6">Cell membrane</location>
        <topology evidence="6">Multi-pass membrane protein</topology>
    </subcellularLocation>
    <subcellularLocation>
        <location evidence="1">Membrane</location>
    </subcellularLocation>
</comment>
<protein>
    <recommendedName>
        <fullName evidence="6">Bestrophin homolog</fullName>
    </recommendedName>
</protein>
<feature type="transmembrane region" description="Helical" evidence="6">
    <location>
        <begin position="97"/>
        <end position="115"/>
    </location>
</feature>
<evidence type="ECO:0000256" key="4">
    <source>
        <dbReference type="ARBA" id="ARBA00023136"/>
    </source>
</evidence>
<organism evidence="8 9">
    <name type="scientific">Necator americanus</name>
    <name type="common">Human hookworm</name>
    <dbReference type="NCBI Taxonomy" id="51031"/>
    <lineage>
        <taxon>Eukaryota</taxon>
        <taxon>Metazoa</taxon>
        <taxon>Ecdysozoa</taxon>
        <taxon>Nematoda</taxon>
        <taxon>Chromadorea</taxon>
        <taxon>Rhabditida</taxon>
        <taxon>Rhabditina</taxon>
        <taxon>Rhabditomorpha</taxon>
        <taxon>Strongyloidea</taxon>
        <taxon>Ancylostomatidae</taxon>
        <taxon>Bunostominae</taxon>
        <taxon>Necator</taxon>
    </lineage>
</organism>
<evidence type="ECO:0000256" key="6">
    <source>
        <dbReference type="RuleBase" id="RU363126"/>
    </source>
</evidence>
<dbReference type="InterPro" id="IPR000615">
    <property type="entry name" value="Bestrophin"/>
</dbReference>
<comment type="caution">
    <text evidence="8">The sequence shown here is derived from an EMBL/GenBank/DDBJ whole genome shotgun (WGS) entry which is preliminary data.</text>
</comment>
<keyword evidence="3 6" id="KW-1133">Transmembrane helix</keyword>
<keyword evidence="6" id="KW-0868">Chloride</keyword>
<comment type="similarity">
    <text evidence="5 6">Belongs to the anion channel-forming bestrophin (TC 1.A.46) family. Calcium-sensitive chloride channel subfamily.</text>
</comment>
<dbReference type="PANTHER" id="PTHR10736:SF33">
    <property type="entry name" value="BESTROPHIN HOMOLOG"/>
    <property type="match status" value="1"/>
</dbReference>
<keyword evidence="6" id="KW-0869">Chloride channel</keyword>
<dbReference type="PANTHER" id="PTHR10736">
    <property type="entry name" value="BESTROPHIN"/>
    <property type="match status" value="1"/>
</dbReference>
<evidence type="ECO:0000313" key="8">
    <source>
        <dbReference type="EMBL" id="KAK6732128.1"/>
    </source>
</evidence>
<keyword evidence="6" id="KW-0407">Ion channel</keyword>
<feature type="transmembrane region" description="Helical" evidence="6">
    <location>
        <begin position="136"/>
        <end position="155"/>
    </location>
</feature>
<evidence type="ECO:0000313" key="9">
    <source>
        <dbReference type="Proteomes" id="UP001303046"/>
    </source>
</evidence>
<feature type="compositionally biased region" description="Polar residues" evidence="7">
    <location>
        <begin position="623"/>
        <end position="632"/>
    </location>
</feature>